<evidence type="ECO:0000313" key="2">
    <source>
        <dbReference type="Proteomes" id="UP000294705"/>
    </source>
</evidence>
<name>A0A494RDK9_9CAUD</name>
<proteinExistence type="predicted"/>
<protein>
    <submittedName>
        <fullName evidence="1">Uncharacterized protein</fullName>
    </submittedName>
</protein>
<accession>A0A494RDK9</accession>
<keyword evidence="2" id="KW-1185">Reference proteome</keyword>
<reference evidence="1 2" key="1">
    <citation type="submission" date="2018-03" db="EMBL/GenBank/DDBJ databases">
        <title>Genomics characterization of novel bacteriophages specific to non-O157 and O157 Shiga toxin-producing Escherichia coli (STEC) in non-fecal composts.</title>
        <authorList>
            <person name="Liao Y.-T."/>
            <person name="Sun X."/>
            <person name="Quintela I.A."/>
            <person name="Bridges D.F."/>
            <person name="Liu F."/>
            <person name="Zhang Y."/>
            <person name="Salvador A."/>
            <person name="Wu V.C.H."/>
        </authorList>
    </citation>
    <scope>NUCLEOTIDE SEQUENCE [LARGE SCALE GENOMIC DNA]</scope>
</reference>
<dbReference type="Proteomes" id="UP000294705">
    <property type="component" value="Segment"/>
</dbReference>
<sequence>MIIHRPLMLNREECEEILHALRRAEADVNIRVKVRNFIMNEFKSDDVGYAIDELLKRNVKGATRPIHHQSRCVRVPIQTYVDKKPRLKPIDIFDIKNGDSIISKDAEEGAIPINGRVIYVSHDADQTLIQWVRFDKTAGGKYRYYGDERFTTKFYKVLDHGSC</sequence>
<organism evidence="1 2">
    <name type="scientific">Escherichia phage vB_EcoM-Ro157lw</name>
    <dbReference type="NCBI Taxonomy" id="2144177"/>
    <lineage>
        <taxon>Viruses</taxon>
        <taxon>Duplodnaviria</taxon>
        <taxon>Heunggongvirae</taxon>
        <taxon>Uroviricota</taxon>
        <taxon>Caudoviricetes</taxon>
        <taxon>Lindbergviridae</taxon>
        <taxon>Wifcevirus</taxon>
        <taxon>Wifcevirus Ro157lw</taxon>
    </lineage>
</organism>
<gene>
    <name evidence="1" type="ORF">vBEcoMRo157lw_00084</name>
</gene>
<evidence type="ECO:0000313" key="1">
    <source>
        <dbReference type="EMBL" id="AVZ45629.1"/>
    </source>
</evidence>
<dbReference type="EMBL" id="MH051335">
    <property type="protein sequence ID" value="AVZ45629.1"/>
    <property type="molecule type" value="Genomic_DNA"/>
</dbReference>